<dbReference type="AlphaFoldDB" id="A0A1I4ZJP9"/>
<evidence type="ECO:0000313" key="4">
    <source>
        <dbReference type="Proteomes" id="UP000199153"/>
    </source>
</evidence>
<feature type="domain" description="SHOCT" evidence="2">
    <location>
        <begin position="47"/>
        <end position="73"/>
    </location>
</feature>
<sequence length="73" mass="8302">MDDFGHHGWGMGWGWILGLLILLLLIWLIVKLAGRGGRSAGSGEKSAMDILKERYARGEINEEEYNKRKKDIM</sequence>
<gene>
    <name evidence="3" type="ORF">SAMN05660413_01388</name>
</gene>
<name>A0A1I4ZJP9_9FLAO</name>
<evidence type="ECO:0000259" key="2">
    <source>
        <dbReference type="Pfam" id="PF09851"/>
    </source>
</evidence>
<dbReference type="OrthoDB" id="1123500at2"/>
<keyword evidence="1" id="KW-0812">Transmembrane</keyword>
<evidence type="ECO:0000313" key="3">
    <source>
        <dbReference type="EMBL" id="SFN50501.1"/>
    </source>
</evidence>
<keyword evidence="1" id="KW-0472">Membrane</keyword>
<organism evidence="3 4">
    <name type="scientific">Salegentibacter flavus</name>
    <dbReference type="NCBI Taxonomy" id="287099"/>
    <lineage>
        <taxon>Bacteria</taxon>
        <taxon>Pseudomonadati</taxon>
        <taxon>Bacteroidota</taxon>
        <taxon>Flavobacteriia</taxon>
        <taxon>Flavobacteriales</taxon>
        <taxon>Flavobacteriaceae</taxon>
        <taxon>Salegentibacter</taxon>
    </lineage>
</organism>
<keyword evidence="1" id="KW-1133">Transmembrane helix</keyword>
<feature type="transmembrane region" description="Helical" evidence="1">
    <location>
        <begin position="12"/>
        <end position="30"/>
    </location>
</feature>
<dbReference type="EMBL" id="FOVL01000006">
    <property type="protein sequence ID" value="SFN50501.1"/>
    <property type="molecule type" value="Genomic_DNA"/>
</dbReference>
<dbReference type="Proteomes" id="UP000199153">
    <property type="component" value="Unassembled WGS sequence"/>
</dbReference>
<accession>A0A1I4ZJP9</accession>
<reference evidence="3 4" key="1">
    <citation type="submission" date="2016-10" db="EMBL/GenBank/DDBJ databases">
        <authorList>
            <person name="de Groot N.N."/>
        </authorList>
    </citation>
    <scope>NUCLEOTIDE SEQUENCE [LARGE SCALE GENOMIC DNA]</scope>
    <source>
        <strain evidence="3 4">DSM 17794</strain>
    </source>
</reference>
<dbReference type="InterPro" id="IPR018649">
    <property type="entry name" value="SHOCT"/>
</dbReference>
<evidence type="ECO:0000256" key="1">
    <source>
        <dbReference type="SAM" id="Phobius"/>
    </source>
</evidence>
<dbReference type="STRING" id="287099.SAMN05660413_01388"/>
<keyword evidence="4" id="KW-1185">Reference proteome</keyword>
<dbReference type="Pfam" id="PF09851">
    <property type="entry name" value="SHOCT"/>
    <property type="match status" value="1"/>
</dbReference>
<protein>
    <submittedName>
        <fullName evidence="3">Putative membrane protein</fullName>
    </submittedName>
</protein>
<proteinExistence type="predicted"/>
<dbReference type="RefSeq" id="WP_093407565.1">
    <property type="nucleotide sequence ID" value="NZ_FOVL01000006.1"/>
</dbReference>